<feature type="region of interest" description="Disordered" evidence="1">
    <location>
        <begin position="205"/>
        <end position="238"/>
    </location>
</feature>
<feature type="compositionally biased region" description="Basic residues" evidence="1">
    <location>
        <begin position="152"/>
        <end position="171"/>
    </location>
</feature>
<protein>
    <submittedName>
        <fullName evidence="2">Uncharacterized protein</fullName>
    </submittedName>
</protein>
<reference evidence="2" key="1">
    <citation type="submission" date="2020-02" db="EMBL/GenBank/DDBJ databases">
        <authorList>
            <person name="Meier V. D."/>
        </authorList>
    </citation>
    <scope>NUCLEOTIDE SEQUENCE</scope>
    <source>
        <strain evidence="2">AVDCRST_MAG41</strain>
    </source>
</reference>
<feature type="non-terminal residue" evidence="2">
    <location>
        <position position="238"/>
    </location>
</feature>
<evidence type="ECO:0000313" key="2">
    <source>
        <dbReference type="EMBL" id="CAA9274749.1"/>
    </source>
</evidence>
<dbReference type="EMBL" id="CADCTP010000285">
    <property type="protein sequence ID" value="CAA9274749.1"/>
    <property type="molecule type" value="Genomic_DNA"/>
</dbReference>
<accession>A0A6J4JCZ4</accession>
<feature type="region of interest" description="Disordered" evidence="1">
    <location>
        <begin position="1"/>
        <end position="183"/>
    </location>
</feature>
<feature type="compositionally biased region" description="Low complexity" evidence="1">
    <location>
        <begin position="94"/>
        <end position="104"/>
    </location>
</feature>
<name>A0A6J4JCZ4_9ACTN</name>
<dbReference type="AlphaFoldDB" id="A0A6J4JCZ4"/>
<organism evidence="2">
    <name type="scientific">uncultured Mycobacteriales bacterium</name>
    <dbReference type="NCBI Taxonomy" id="581187"/>
    <lineage>
        <taxon>Bacteria</taxon>
        <taxon>Bacillati</taxon>
        <taxon>Actinomycetota</taxon>
        <taxon>Actinomycetes</taxon>
        <taxon>Mycobacteriales</taxon>
        <taxon>environmental samples</taxon>
    </lineage>
</organism>
<proteinExistence type="predicted"/>
<sequence>RRDAGGRRRDRGRGAGPDGAAAGRRRRPGRGGGGGAHVAARRAERPVVPGGAGHERGHRLGAVRRAQLAAPAVRGGGTAPRAGVDRDRLRAGLRRAGGAAAAGRPVHRRAGPQARDGARQRPGHRQHAAARGVGDRPGVRGGDGAVRGRVGVPRRRAGGGGRRHGARRAQRQRGGCVPDGVRLRRDRRPAGRRLVRRLRLVRGGLGIGRGRAGPRAAGLGDHAEPDAARPHATGSAAV</sequence>
<gene>
    <name evidence="2" type="ORF">AVDCRST_MAG41-3114</name>
</gene>
<evidence type="ECO:0000256" key="1">
    <source>
        <dbReference type="SAM" id="MobiDB-lite"/>
    </source>
</evidence>
<feature type="non-terminal residue" evidence="2">
    <location>
        <position position="1"/>
    </location>
</feature>